<evidence type="ECO:0000256" key="1">
    <source>
        <dbReference type="SAM" id="MobiDB-lite"/>
    </source>
</evidence>
<feature type="compositionally biased region" description="Basic residues" evidence="1">
    <location>
        <begin position="92"/>
        <end position="109"/>
    </location>
</feature>
<dbReference type="Gene3D" id="1.10.260.40">
    <property type="entry name" value="lambda repressor-like DNA-binding domains"/>
    <property type="match status" value="1"/>
</dbReference>
<dbReference type="EMBL" id="JAAIJQ010000106">
    <property type="protein sequence ID" value="NEV64718.1"/>
    <property type="molecule type" value="Genomic_DNA"/>
</dbReference>
<dbReference type="GO" id="GO:0003677">
    <property type="term" value="F:DNA binding"/>
    <property type="evidence" value="ECO:0007669"/>
    <property type="project" value="InterPro"/>
</dbReference>
<feature type="region of interest" description="Disordered" evidence="1">
    <location>
        <begin position="77"/>
        <end position="109"/>
    </location>
</feature>
<protein>
    <submittedName>
        <fullName evidence="2">Helix-turn-helix domain-containing protein</fullName>
    </submittedName>
</protein>
<accession>A0A6M0K4L2</accession>
<organism evidence="2 3">
    <name type="scientific">Thiorhodococcus minor</name>
    <dbReference type="NCBI Taxonomy" id="57489"/>
    <lineage>
        <taxon>Bacteria</taxon>
        <taxon>Pseudomonadati</taxon>
        <taxon>Pseudomonadota</taxon>
        <taxon>Gammaproteobacteria</taxon>
        <taxon>Chromatiales</taxon>
        <taxon>Chromatiaceae</taxon>
        <taxon>Thiorhodococcus</taxon>
    </lineage>
</organism>
<sequence>MLTFLARHPERLAFVAAAAGTKPVYLRQVARGHRRAGHALARAIERATDGLVTIHDLRPDIFGPPPGTSDAAEWVSSRALAPPQDATSAARPLRRPARGGRHRGRRRPS</sequence>
<evidence type="ECO:0000313" key="3">
    <source>
        <dbReference type="Proteomes" id="UP000483379"/>
    </source>
</evidence>
<reference evidence="2 3" key="1">
    <citation type="submission" date="2020-02" db="EMBL/GenBank/DDBJ databases">
        <title>Genome sequences of Thiorhodococcus mannitoliphagus and Thiorhodococcus minor, purple sulfur photosynthetic bacteria in the gammaproteobacterial family, Chromatiaceae.</title>
        <authorList>
            <person name="Aviles F.A."/>
            <person name="Meyer T.E."/>
            <person name="Kyndt J.A."/>
        </authorList>
    </citation>
    <scope>NUCLEOTIDE SEQUENCE [LARGE SCALE GENOMIC DNA]</scope>
    <source>
        <strain evidence="2 3">DSM 11518</strain>
    </source>
</reference>
<gene>
    <name evidence="2" type="ORF">G3446_23085</name>
</gene>
<evidence type="ECO:0000313" key="2">
    <source>
        <dbReference type="EMBL" id="NEV64718.1"/>
    </source>
</evidence>
<name>A0A6M0K4L2_9GAMM</name>
<dbReference type="AlphaFoldDB" id="A0A6M0K4L2"/>
<keyword evidence="3" id="KW-1185">Reference proteome</keyword>
<proteinExistence type="predicted"/>
<dbReference type="InterPro" id="IPR010982">
    <property type="entry name" value="Lambda_DNA-bd_dom_sf"/>
</dbReference>
<dbReference type="Proteomes" id="UP000483379">
    <property type="component" value="Unassembled WGS sequence"/>
</dbReference>
<comment type="caution">
    <text evidence="2">The sequence shown here is derived from an EMBL/GenBank/DDBJ whole genome shotgun (WGS) entry which is preliminary data.</text>
</comment>